<feature type="compositionally biased region" description="Basic residues" evidence="6">
    <location>
        <begin position="7"/>
        <end position="17"/>
    </location>
</feature>
<dbReference type="Gene3D" id="3.10.580.10">
    <property type="entry name" value="CBS-domain"/>
    <property type="match status" value="2"/>
</dbReference>
<evidence type="ECO:0000313" key="9">
    <source>
        <dbReference type="Proteomes" id="UP000038040"/>
    </source>
</evidence>
<sequence>MFAAKGSLRKALHKRHTAHESKAQHKNQTDDDSKPTTTKHKDKTLLSFVRREGKLIRKTFGEICGAETVLQDATQPKSGQLKARSRLQSESQNAVYALFMKAHKCYDLIPTSSKLVVFDTELPIKKAFFALIYNGVRAAPLWNSKKQEFVGMLTVTDFIQILYNDCKSDGIKELEEQKIEKWREIFEANGNLQSMVTVEPSESLYRAVQLLCDLKIHRLPIMESGASNNIWYILTHKRIIKFLYIYLVDLPRPSYMDKTPKDLGIGTWGNIFTITKSTSVIDALRLFLERRVSALPLIDKNGKVIDIYAKFDVINLAAEKAYNDLDITVYEALQHRSEWFEGVRSCLETDSLMVVIEILVKTEIHRLIVVDSEQRAIGIISLSDILRFLIIEPPAAEDSGKNIGPKGLFLKRNHLETGKSDSPLTKGMECDE</sequence>
<dbReference type="Proteomes" id="UP000274756">
    <property type="component" value="Unassembled WGS sequence"/>
</dbReference>
<dbReference type="Proteomes" id="UP000038040">
    <property type="component" value="Unplaced"/>
</dbReference>
<dbReference type="SMART" id="SM00116">
    <property type="entry name" value="CBS"/>
    <property type="match status" value="4"/>
</dbReference>
<keyword evidence="3 5" id="KW-0129">CBS domain</keyword>
<dbReference type="OrthoDB" id="449052at2759"/>
<feature type="domain" description="CBS" evidence="7">
    <location>
        <begin position="191"/>
        <end position="250"/>
    </location>
</feature>
<feature type="domain" description="CBS" evidence="7">
    <location>
        <begin position="265"/>
        <end position="325"/>
    </location>
</feature>
<evidence type="ECO:0000313" key="8">
    <source>
        <dbReference type="EMBL" id="VDN59536.1"/>
    </source>
</evidence>
<reference evidence="8 10" key="2">
    <citation type="submission" date="2018-11" db="EMBL/GenBank/DDBJ databases">
        <authorList>
            <consortium name="Pathogen Informatics"/>
        </authorList>
    </citation>
    <scope>NUCLEOTIDE SEQUENCE [LARGE SCALE GENOMIC DNA]</scope>
</reference>
<dbReference type="PANTHER" id="PTHR13780:SF35">
    <property type="entry name" value="LD22662P"/>
    <property type="match status" value="1"/>
</dbReference>
<feature type="domain" description="CBS" evidence="7">
    <location>
        <begin position="110"/>
        <end position="173"/>
    </location>
</feature>
<keyword evidence="2" id="KW-0677">Repeat</keyword>
<dbReference type="GO" id="GO:0019887">
    <property type="term" value="F:protein kinase regulator activity"/>
    <property type="evidence" value="ECO:0007669"/>
    <property type="project" value="TreeGrafter"/>
</dbReference>
<reference evidence="11" key="1">
    <citation type="submission" date="2017-02" db="UniProtKB">
        <authorList>
            <consortium name="WormBaseParasite"/>
        </authorList>
    </citation>
    <scope>IDENTIFICATION</scope>
</reference>
<evidence type="ECO:0000256" key="6">
    <source>
        <dbReference type="SAM" id="MobiDB-lite"/>
    </source>
</evidence>
<evidence type="ECO:0000256" key="4">
    <source>
        <dbReference type="ARBA" id="ARBA00025878"/>
    </source>
</evidence>
<feature type="compositionally biased region" description="Basic and acidic residues" evidence="6">
    <location>
        <begin position="18"/>
        <end position="34"/>
    </location>
</feature>
<evidence type="ECO:0000256" key="1">
    <source>
        <dbReference type="ARBA" id="ARBA00006750"/>
    </source>
</evidence>
<dbReference type="GO" id="GO:0016208">
    <property type="term" value="F:AMP binding"/>
    <property type="evidence" value="ECO:0007669"/>
    <property type="project" value="TreeGrafter"/>
</dbReference>
<gene>
    <name evidence="8" type="ORF">DME_LOCUS9509</name>
</gene>
<dbReference type="InterPro" id="IPR046342">
    <property type="entry name" value="CBS_dom_sf"/>
</dbReference>
<dbReference type="GO" id="GO:0005737">
    <property type="term" value="C:cytoplasm"/>
    <property type="evidence" value="ECO:0007669"/>
    <property type="project" value="TreeGrafter"/>
</dbReference>
<dbReference type="SUPFAM" id="SSF54631">
    <property type="entry name" value="CBS-domain pair"/>
    <property type="match status" value="2"/>
</dbReference>
<dbReference type="InterPro" id="IPR050511">
    <property type="entry name" value="AMPK_gamma/SDS23_families"/>
</dbReference>
<evidence type="ECO:0000313" key="10">
    <source>
        <dbReference type="Proteomes" id="UP000274756"/>
    </source>
</evidence>
<dbReference type="CDD" id="cd04618">
    <property type="entry name" value="CBS_euAMPK_gamma-like_repeat1"/>
    <property type="match status" value="1"/>
</dbReference>
<dbReference type="PROSITE" id="PS51371">
    <property type="entry name" value="CBS"/>
    <property type="match status" value="4"/>
</dbReference>
<evidence type="ECO:0000256" key="3">
    <source>
        <dbReference type="ARBA" id="ARBA00023122"/>
    </source>
</evidence>
<organism evidence="9 11">
    <name type="scientific">Dracunculus medinensis</name>
    <name type="common">Guinea worm</name>
    <dbReference type="NCBI Taxonomy" id="318479"/>
    <lineage>
        <taxon>Eukaryota</taxon>
        <taxon>Metazoa</taxon>
        <taxon>Ecdysozoa</taxon>
        <taxon>Nematoda</taxon>
        <taxon>Chromadorea</taxon>
        <taxon>Rhabditida</taxon>
        <taxon>Spirurina</taxon>
        <taxon>Dracunculoidea</taxon>
        <taxon>Dracunculidae</taxon>
        <taxon>Dracunculus</taxon>
    </lineage>
</organism>
<dbReference type="Pfam" id="PF00571">
    <property type="entry name" value="CBS"/>
    <property type="match status" value="3"/>
</dbReference>
<dbReference type="InterPro" id="IPR000644">
    <property type="entry name" value="CBS_dom"/>
</dbReference>
<dbReference type="AlphaFoldDB" id="A0A0N4UG06"/>
<evidence type="ECO:0000256" key="5">
    <source>
        <dbReference type="PROSITE-ProRule" id="PRU00703"/>
    </source>
</evidence>
<dbReference type="GO" id="GO:0019901">
    <property type="term" value="F:protein kinase binding"/>
    <property type="evidence" value="ECO:0007669"/>
    <property type="project" value="TreeGrafter"/>
</dbReference>
<dbReference type="CDD" id="cd04641">
    <property type="entry name" value="CBS_euAMPK_gamma-like_repeat2"/>
    <property type="match status" value="1"/>
</dbReference>
<dbReference type="EMBL" id="UYYG01001184">
    <property type="protein sequence ID" value="VDN59536.1"/>
    <property type="molecule type" value="Genomic_DNA"/>
</dbReference>
<name>A0A0N4UG06_DRAME</name>
<evidence type="ECO:0000313" key="11">
    <source>
        <dbReference type="WBParaSite" id="DME_0000639801-mRNA-1"/>
    </source>
</evidence>
<feature type="domain" description="CBS" evidence="7">
    <location>
        <begin position="336"/>
        <end position="397"/>
    </location>
</feature>
<proteinExistence type="inferred from homology"/>
<dbReference type="GO" id="GO:0005634">
    <property type="term" value="C:nucleus"/>
    <property type="evidence" value="ECO:0007669"/>
    <property type="project" value="TreeGrafter"/>
</dbReference>
<dbReference type="PANTHER" id="PTHR13780">
    <property type="entry name" value="AMP-ACTIVATED PROTEIN KINASE, GAMMA REGULATORY SUBUNIT"/>
    <property type="match status" value="1"/>
</dbReference>
<evidence type="ECO:0000256" key="2">
    <source>
        <dbReference type="ARBA" id="ARBA00022737"/>
    </source>
</evidence>
<evidence type="ECO:0000259" key="7">
    <source>
        <dbReference type="PROSITE" id="PS51371"/>
    </source>
</evidence>
<dbReference type="STRING" id="318479.A0A0N4UG06"/>
<comment type="subunit">
    <text evidence="4">AMPK is a heterotrimer of an alpha catalytic subunit (PRKAA1 or PRKAA2), a beta (PRKAB1 or PRKAB2) and a gamma non-catalytic subunits (PRKAG1, PRKAG2 or PRKAG3). Interacts with FNIP1 and FNIP2.</text>
</comment>
<comment type="similarity">
    <text evidence="1">Belongs to the 5'-AMP-activated protein kinase gamma subunit family.</text>
</comment>
<keyword evidence="10" id="KW-1185">Reference proteome</keyword>
<dbReference type="WBParaSite" id="DME_0000639801-mRNA-1">
    <property type="protein sequence ID" value="DME_0000639801-mRNA-1"/>
    <property type="gene ID" value="DME_0000639801"/>
</dbReference>
<accession>A0A0N4UG06</accession>
<feature type="region of interest" description="Disordered" evidence="6">
    <location>
        <begin position="1"/>
        <end position="43"/>
    </location>
</feature>
<dbReference type="GO" id="GO:0031588">
    <property type="term" value="C:nucleotide-activated protein kinase complex"/>
    <property type="evidence" value="ECO:0007669"/>
    <property type="project" value="TreeGrafter"/>
</dbReference>
<protein>
    <submittedName>
        <fullName evidence="11">5'-AMP-activated protein kinase subunit gamma-1</fullName>
    </submittedName>
</protein>